<accession>A0ACC3TTM3</accession>
<reference evidence="2" key="1">
    <citation type="journal article" date="2024" name="Front. Bioeng. Biotechnol.">
        <title>Genome-scale model development and genomic sequencing of the oleaginous clade Lipomyces.</title>
        <authorList>
            <person name="Czajka J.J."/>
            <person name="Han Y."/>
            <person name="Kim J."/>
            <person name="Mondo S.J."/>
            <person name="Hofstad B.A."/>
            <person name="Robles A."/>
            <person name="Haridas S."/>
            <person name="Riley R."/>
            <person name="LaButti K."/>
            <person name="Pangilinan J."/>
            <person name="Andreopoulos W."/>
            <person name="Lipzen A."/>
            <person name="Yan J."/>
            <person name="Wang M."/>
            <person name="Ng V."/>
            <person name="Grigoriev I.V."/>
            <person name="Spatafora J.W."/>
            <person name="Magnuson J.K."/>
            <person name="Baker S.E."/>
            <person name="Pomraning K.R."/>
        </authorList>
    </citation>
    <scope>NUCLEOTIDE SEQUENCE [LARGE SCALE GENOMIC DNA]</scope>
    <source>
        <strain evidence="2">CBS 10300</strain>
    </source>
</reference>
<dbReference type="EMBL" id="MU970049">
    <property type="protein sequence ID" value="KAK9324482.1"/>
    <property type="molecule type" value="Genomic_DNA"/>
</dbReference>
<sequence length="1137" mass="123647">MDTEKAAYDAGPVETVTRNIDKASSPSIYRGNACDNACPGEGDCCSKESDECCRSDDECSSEERDMCCDSDDECGRHEENGCCNSGDFCNDDDACGKGDCLGGRSCCEANQKDLVDAHDGQDHPISQTAQVQSSIVPTKRCECDDDGQTIRSSSDAETLVTCCAPSTDAPLNHTILRIRPSSGKKKDKDCCDDQCVRLLAKALCEKECHKETGDVCVTHESVANHYSSFLEEKRELLWRCICSLKRQLEVPGACCTNNMDTLSAGPSYPFLYPPSALTTATSPRHNRLRRRHRHNHSRAQRSHEHGHDHGPGHEKEVSNRLFGSYVVPDHDPESGLVPEKLSMSIKGMNCSSCEKKAARSFERIMGVTNVSVNFLFEKGQLEYYPTLTSPKQICADLQRMTGFKASIIRTDDDAFYFISGKECAGDGVEKLPDNSWKVVYDPNSVGARDRMTSLGLEVSDILPTLRPDDVTRTMFGMTHDIEIMQQYSSFLVSLMLTIPILVLSWGSFKASMGLTRSVVCLVLATIIQIVCARKIYMSVYYTIAHGYDLDSDCLVALSTSVAYLYSVVIFGLHRHGILLSEDEVYESSSLLLTLVLFGKMITTFIRRLAADQVKFDVFQPTTTKLEQFGNEAIPASLLQYDDRIVLDAGDEAATDGIIVSGQGEFEESHINGESFPRLKKRGQEVLAGANLVSGSVVFRATRLIPENSVSNIKGLVNSVTSFRTRTSDNVELVAKYLVPVMICVSCIVFMVWTLVGTQVRHQSAGVAVSTAITYAVGTLAVSCPCALVLVIPLVLSMGVAAGKRSYGILLKSAGPATIASKVKHVVFDKTGTLTSDQLSVQYCWFNEETEYPVRDIIRAIVSESRHPISRAVWAYLNKFGDTMANVGETENIIGSGMKTTYKIENGKSVTILCGKPAFVGISSNETRVAQLRDSGLTLFCVAAENGPVLCIMGISSTVRDSCRPVLDDLHARGITVHVLSGDTRPAVEKLCRDLGISHYQAETSPEGKNEYIESLKSSGSKVLFCGDGANDAIALAQADIGVSMTTDGITLAAADACILSGEVAGVIKLLDLSKQINRRVIIGVAWACLYNLFAVLIVSGAFVKVRIGPAWAGVSEVISIVPVFAIAISIKLTGWRK</sequence>
<proteinExistence type="predicted"/>
<name>A0ACC3TTM3_9ASCO</name>
<organism evidence="1 2">
    <name type="scientific">Lipomyces orientalis</name>
    <dbReference type="NCBI Taxonomy" id="1233043"/>
    <lineage>
        <taxon>Eukaryota</taxon>
        <taxon>Fungi</taxon>
        <taxon>Dikarya</taxon>
        <taxon>Ascomycota</taxon>
        <taxon>Saccharomycotina</taxon>
        <taxon>Lipomycetes</taxon>
        <taxon>Lipomycetales</taxon>
        <taxon>Lipomycetaceae</taxon>
        <taxon>Lipomyces</taxon>
    </lineage>
</organism>
<keyword evidence="2" id="KW-1185">Reference proteome</keyword>
<dbReference type="Proteomes" id="UP001489719">
    <property type="component" value="Unassembled WGS sequence"/>
</dbReference>
<evidence type="ECO:0000313" key="1">
    <source>
        <dbReference type="EMBL" id="KAK9324482.1"/>
    </source>
</evidence>
<comment type="caution">
    <text evidence="1">The sequence shown here is derived from an EMBL/GenBank/DDBJ whole genome shotgun (WGS) entry which is preliminary data.</text>
</comment>
<protein>
    <submittedName>
        <fullName evidence="1">Uncharacterized protein</fullName>
    </submittedName>
</protein>
<evidence type="ECO:0000313" key="2">
    <source>
        <dbReference type="Proteomes" id="UP001489719"/>
    </source>
</evidence>
<gene>
    <name evidence="1" type="ORF">V1517DRAFT_317127</name>
</gene>